<dbReference type="RefSeq" id="WP_379819739.1">
    <property type="nucleotide sequence ID" value="NZ_JBHUMD010000005.1"/>
</dbReference>
<dbReference type="EMBL" id="JBHUMD010000005">
    <property type="protein sequence ID" value="MFD2601112.1"/>
    <property type="molecule type" value="Genomic_DNA"/>
</dbReference>
<dbReference type="Gene3D" id="3.90.1150.200">
    <property type="match status" value="1"/>
</dbReference>
<keyword evidence="3" id="KW-1185">Reference proteome</keyword>
<evidence type="ECO:0000313" key="3">
    <source>
        <dbReference type="Proteomes" id="UP001597480"/>
    </source>
</evidence>
<dbReference type="Proteomes" id="UP001597480">
    <property type="component" value="Unassembled WGS sequence"/>
</dbReference>
<evidence type="ECO:0000313" key="2">
    <source>
        <dbReference type="EMBL" id="MFD2601112.1"/>
    </source>
</evidence>
<proteinExistence type="predicted"/>
<accession>A0ABW5NS71</accession>
<reference evidence="3" key="1">
    <citation type="journal article" date="2019" name="Int. J. Syst. Evol. Microbiol.">
        <title>The Global Catalogue of Microorganisms (GCM) 10K type strain sequencing project: providing services to taxonomists for standard genome sequencing and annotation.</title>
        <authorList>
            <consortium name="The Broad Institute Genomics Platform"/>
            <consortium name="The Broad Institute Genome Sequencing Center for Infectious Disease"/>
            <person name="Wu L."/>
            <person name="Ma J."/>
        </authorList>
    </citation>
    <scope>NUCLEOTIDE SEQUENCE [LARGE SCALE GENOMIC DNA]</scope>
    <source>
        <strain evidence="3">KCTC 42107</strain>
    </source>
</reference>
<comment type="caution">
    <text evidence="2">The sequence shown here is derived from an EMBL/GenBank/DDBJ whole genome shotgun (WGS) entry which is preliminary data.</text>
</comment>
<name>A0ABW5NS71_9FLAO</name>
<dbReference type="SUPFAM" id="SSF159888">
    <property type="entry name" value="YdhG-like"/>
    <property type="match status" value="1"/>
</dbReference>
<feature type="domain" description="YdhG-like" evidence="1">
    <location>
        <begin position="19"/>
        <end position="110"/>
    </location>
</feature>
<evidence type="ECO:0000259" key="1">
    <source>
        <dbReference type="Pfam" id="PF08818"/>
    </source>
</evidence>
<dbReference type="InterPro" id="IPR014922">
    <property type="entry name" value="YdhG-like"/>
</dbReference>
<dbReference type="Pfam" id="PF08818">
    <property type="entry name" value="DUF1801"/>
    <property type="match status" value="1"/>
</dbReference>
<gene>
    <name evidence="2" type="ORF">ACFSR3_03515</name>
</gene>
<protein>
    <submittedName>
        <fullName evidence="2">Iron chaperone</fullName>
    </submittedName>
</protein>
<sequence length="123" mass="13909">MDKPKHINEYIAGFTPEVQKLLEQVRQTVQKTAPDAEESISYGMPAFKLNGNLVYFAAFTNHIGFYALPSGNEAFQKEISNYKTGKGSIQFPFDKPLPLDLIAKIVKFRVEENIQKSGLKKKK</sequence>
<organism evidence="2 3">
    <name type="scientific">Flavobacterium suzhouense</name>
    <dbReference type="NCBI Taxonomy" id="1529638"/>
    <lineage>
        <taxon>Bacteria</taxon>
        <taxon>Pseudomonadati</taxon>
        <taxon>Bacteroidota</taxon>
        <taxon>Flavobacteriia</taxon>
        <taxon>Flavobacteriales</taxon>
        <taxon>Flavobacteriaceae</taxon>
        <taxon>Flavobacterium</taxon>
    </lineage>
</organism>